<gene>
    <name evidence="2" type="ORF">FTX54_000160</name>
</gene>
<keyword evidence="1" id="KW-0472">Membrane</keyword>
<protein>
    <recommendedName>
        <fullName evidence="4">DUF2834 domain-containing protein</fullName>
    </recommendedName>
</protein>
<evidence type="ECO:0000313" key="3">
    <source>
        <dbReference type="Proteomes" id="UP000321816"/>
    </source>
</evidence>
<reference evidence="2 3" key="1">
    <citation type="submission" date="2024-01" db="EMBL/GenBank/DDBJ databases">
        <title>Complete Genome Sequence of Alkalicoccus halolimnae BZ-SZ-XJ29T, a Moderately Halophilic Bacterium Isolated from a Salt Lake.</title>
        <authorList>
            <person name="Zhao B."/>
        </authorList>
    </citation>
    <scope>NUCLEOTIDE SEQUENCE [LARGE SCALE GENOMIC DNA]</scope>
    <source>
        <strain evidence="2 3">BZ-SZ-XJ29</strain>
    </source>
</reference>
<sequence>MKYYISIFILLIVYAVFLAPGSSNASDPIMMNLLSGRFQEVDPLVTAVFSMLGIYPVIFLMLLLPKDKYRLPAWPFAILSFGLGAFSILPYMALRGRKTRSKTRVPLPVEKFILHPIFVSVLLLVTLIVYGTAFYGSLQAYNEAFTASHLVSVMTVDFFIVLWLCYDLLKKDWGCRYALLAFLPALGPLLLLLFRTRWKAAEQTETN</sequence>
<dbReference type="PANTHER" id="PTHR36009">
    <property type="match status" value="1"/>
</dbReference>
<evidence type="ECO:0000313" key="2">
    <source>
        <dbReference type="EMBL" id="WWD80040.1"/>
    </source>
</evidence>
<dbReference type="PANTHER" id="PTHR36009:SF3">
    <property type="entry name" value="TRANSMEMBRANE PROTEIN"/>
    <property type="match status" value="1"/>
</dbReference>
<dbReference type="EMBL" id="CP144914">
    <property type="protein sequence ID" value="WWD80040.1"/>
    <property type="molecule type" value="Genomic_DNA"/>
</dbReference>
<dbReference type="Proteomes" id="UP000321816">
    <property type="component" value="Chromosome"/>
</dbReference>
<keyword evidence="1" id="KW-0812">Transmembrane</keyword>
<organism evidence="2 3">
    <name type="scientific">Alkalicoccus halolimnae</name>
    <dbReference type="NCBI Taxonomy" id="1667239"/>
    <lineage>
        <taxon>Bacteria</taxon>
        <taxon>Bacillati</taxon>
        <taxon>Bacillota</taxon>
        <taxon>Bacilli</taxon>
        <taxon>Bacillales</taxon>
        <taxon>Bacillaceae</taxon>
        <taxon>Alkalicoccus</taxon>
    </lineage>
</organism>
<name>A0A5C7F9H8_9BACI</name>
<feature type="transmembrane region" description="Helical" evidence="1">
    <location>
        <begin position="176"/>
        <end position="194"/>
    </location>
</feature>
<proteinExistence type="predicted"/>
<dbReference type="OrthoDB" id="482433at2"/>
<evidence type="ECO:0008006" key="4">
    <source>
        <dbReference type="Google" id="ProtNLM"/>
    </source>
</evidence>
<accession>A0A5C7F9H8</accession>
<keyword evidence="3" id="KW-1185">Reference proteome</keyword>
<dbReference type="KEGG" id="ahal:FTX54_000160"/>
<keyword evidence="1" id="KW-1133">Transmembrane helix</keyword>
<dbReference type="RefSeq" id="WP_147805132.1">
    <property type="nucleotide sequence ID" value="NZ_CP144914.1"/>
</dbReference>
<feature type="transmembrane region" description="Helical" evidence="1">
    <location>
        <begin position="71"/>
        <end position="93"/>
    </location>
</feature>
<feature type="transmembrane region" description="Helical" evidence="1">
    <location>
        <begin position="44"/>
        <end position="64"/>
    </location>
</feature>
<dbReference type="AlphaFoldDB" id="A0A5C7F9H8"/>
<feature type="transmembrane region" description="Helical" evidence="1">
    <location>
        <begin position="147"/>
        <end position="164"/>
    </location>
</feature>
<evidence type="ECO:0000256" key="1">
    <source>
        <dbReference type="SAM" id="Phobius"/>
    </source>
</evidence>
<feature type="transmembrane region" description="Helical" evidence="1">
    <location>
        <begin position="113"/>
        <end position="135"/>
    </location>
</feature>